<dbReference type="STRING" id="1858805.M5G3T2"/>
<feature type="region of interest" description="Disordered" evidence="6">
    <location>
        <begin position="259"/>
        <end position="279"/>
    </location>
</feature>
<feature type="domain" description="C2H2-type" evidence="7">
    <location>
        <begin position="282"/>
        <end position="315"/>
    </location>
</feature>
<evidence type="ECO:0000313" key="8">
    <source>
        <dbReference type="EMBL" id="EJU04906.1"/>
    </source>
</evidence>
<dbReference type="OMA" id="KGTCTIV"/>
<dbReference type="GeneID" id="63692603"/>
<feature type="region of interest" description="Disordered" evidence="6">
    <location>
        <begin position="117"/>
        <end position="158"/>
    </location>
</feature>
<evidence type="ECO:0000256" key="4">
    <source>
        <dbReference type="ARBA" id="ARBA00022833"/>
    </source>
</evidence>
<dbReference type="HOGENOM" id="CLU_088658_0_0_1"/>
<evidence type="ECO:0000256" key="1">
    <source>
        <dbReference type="ARBA" id="ARBA00022723"/>
    </source>
</evidence>
<organism evidence="8 9">
    <name type="scientific">Dacryopinax primogenitus (strain DJM 731)</name>
    <name type="common">Brown rot fungus</name>
    <dbReference type="NCBI Taxonomy" id="1858805"/>
    <lineage>
        <taxon>Eukaryota</taxon>
        <taxon>Fungi</taxon>
        <taxon>Dikarya</taxon>
        <taxon>Basidiomycota</taxon>
        <taxon>Agaricomycotina</taxon>
        <taxon>Dacrymycetes</taxon>
        <taxon>Dacrymycetales</taxon>
        <taxon>Dacrymycetaceae</taxon>
        <taxon>Dacryopinax</taxon>
    </lineage>
</organism>
<keyword evidence="4" id="KW-0862">Zinc</keyword>
<evidence type="ECO:0000259" key="7">
    <source>
        <dbReference type="PROSITE" id="PS50157"/>
    </source>
</evidence>
<evidence type="ECO:0000256" key="6">
    <source>
        <dbReference type="SAM" id="MobiDB-lite"/>
    </source>
</evidence>
<proteinExistence type="predicted"/>
<protein>
    <recommendedName>
        <fullName evidence="7">C2H2-type domain-containing protein</fullName>
    </recommendedName>
</protein>
<dbReference type="InterPro" id="IPR013087">
    <property type="entry name" value="Znf_C2H2_type"/>
</dbReference>
<keyword evidence="3 5" id="KW-0863">Zinc-finger</keyword>
<keyword evidence="2" id="KW-0677">Repeat</keyword>
<evidence type="ECO:0000256" key="3">
    <source>
        <dbReference type="ARBA" id="ARBA00022771"/>
    </source>
</evidence>
<dbReference type="Gene3D" id="3.30.160.60">
    <property type="entry name" value="Classic Zinc Finger"/>
    <property type="match status" value="1"/>
</dbReference>
<reference evidence="8 9" key="1">
    <citation type="journal article" date="2012" name="Science">
        <title>The Paleozoic origin of enzymatic lignin decomposition reconstructed from 31 fungal genomes.</title>
        <authorList>
            <person name="Floudas D."/>
            <person name="Binder M."/>
            <person name="Riley R."/>
            <person name="Barry K."/>
            <person name="Blanchette R.A."/>
            <person name="Henrissat B."/>
            <person name="Martinez A.T."/>
            <person name="Otillar R."/>
            <person name="Spatafora J.W."/>
            <person name="Yadav J.S."/>
            <person name="Aerts A."/>
            <person name="Benoit I."/>
            <person name="Boyd A."/>
            <person name="Carlson A."/>
            <person name="Copeland A."/>
            <person name="Coutinho P.M."/>
            <person name="de Vries R.P."/>
            <person name="Ferreira P."/>
            <person name="Findley K."/>
            <person name="Foster B."/>
            <person name="Gaskell J."/>
            <person name="Glotzer D."/>
            <person name="Gorecki P."/>
            <person name="Heitman J."/>
            <person name="Hesse C."/>
            <person name="Hori C."/>
            <person name="Igarashi K."/>
            <person name="Jurgens J.A."/>
            <person name="Kallen N."/>
            <person name="Kersten P."/>
            <person name="Kohler A."/>
            <person name="Kuees U."/>
            <person name="Kumar T.K.A."/>
            <person name="Kuo A."/>
            <person name="LaButti K."/>
            <person name="Larrondo L.F."/>
            <person name="Lindquist E."/>
            <person name="Ling A."/>
            <person name="Lombard V."/>
            <person name="Lucas S."/>
            <person name="Lundell T."/>
            <person name="Martin R."/>
            <person name="McLaughlin D.J."/>
            <person name="Morgenstern I."/>
            <person name="Morin E."/>
            <person name="Murat C."/>
            <person name="Nagy L.G."/>
            <person name="Nolan M."/>
            <person name="Ohm R.A."/>
            <person name="Patyshakuliyeva A."/>
            <person name="Rokas A."/>
            <person name="Ruiz-Duenas F.J."/>
            <person name="Sabat G."/>
            <person name="Salamov A."/>
            <person name="Samejima M."/>
            <person name="Schmutz J."/>
            <person name="Slot J.C."/>
            <person name="St John F."/>
            <person name="Stenlid J."/>
            <person name="Sun H."/>
            <person name="Sun S."/>
            <person name="Syed K."/>
            <person name="Tsang A."/>
            <person name="Wiebenga A."/>
            <person name="Young D."/>
            <person name="Pisabarro A."/>
            <person name="Eastwood D.C."/>
            <person name="Martin F."/>
            <person name="Cullen D."/>
            <person name="Grigoriev I.V."/>
            <person name="Hibbett D.S."/>
        </authorList>
    </citation>
    <scope>NUCLEOTIDE SEQUENCE [LARGE SCALE GENOMIC DNA]</scope>
    <source>
        <strain evidence="8 9">DJM-731 SS1</strain>
    </source>
</reference>
<accession>M5G3T2</accession>
<dbReference type="PANTHER" id="PTHR23057:SF0">
    <property type="entry name" value="JUXTAPOSED WITH ANOTHER ZINC FINGER PROTEIN 1"/>
    <property type="match status" value="1"/>
</dbReference>
<dbReference type="InterPro" id="IPR036236">
    <property type="entry name" value="Znf_C2H2_sf"/>
</dbReference>
<dbReference type="OrthoDB" id="3269380at2759"/>
<dbReference type="GO" id="GO:0008270">
    <property type="term" value="F:zinc ion binding"/>
    <property type="evidence" value="ECO:0007669"/>
    <property type="project" value="UniProtKB-KW"/>
</dbReference>
<dbReference type="GO" id="GO:0005634">
    <property type="term" value="C:nucleus"/>
    <property type="evidence" value="ECO:0007669"/>
    <property type="project" value="TreeGrafter"/>
</dbReference>
<feature type="compositionally biased region" description="Polar residues" evidence="6">
    <location>
        <begin position="117"/>
        <end position="141"/>
    </location>
</feature>
<keyword evidence="9" id="KW-1185">Reference proteome</keyword>
<evidence type="ECO:0000256" key="5">
    <source>
        <dbReference type="PROSITE-ProRule" id="PRU00042"/>
    </source>
</evidence>
<keyword evidence="1" id="KW-0479">Metal-binding</keyword>
<dbReference type="SUPFAM" id="SSF57667">
    <property type="entry name" value="beta-beta-alpha zinc fingers"/>
    <property type="match status" value="1"/>
</dbReference>
<evidence type="ECO:0000313" key="9">
    <source>
        <dbReference type="Proteomes" id="UP000030653"/>
    </source>
</evidence>
<dbReference type="PROSITE" id="PS50157">
    <property type="entry name" value="ZINC_FINGER_C2H2_2"/>
    <property type="match status" value="1"/>
</dbReference>
<dbReference type="EMBL" id="JH795857">
    <property type="protein sequence ID" value="EJU04906.1"/>
    <property type="molecule type" value="Genomic_DNA"/>
</dbReference>
<dbReference type="PANTHER" id="PTHR23057">
    <property type="entry name" value="JUXTAPOSED WITH ANOTHER ZINC FINGER PROTEIN 1"/>
    <property type="match status" value="1"/>
</dbReference>
<sequence>MPAVAPMDIQNHSNAYRSSSSLSEADDHMMLHESIASWRETMEIEIPASPLSHSVMSPSSFQYPSAMQWEGASPPSHAVFDAWSTVDQTYCKDFTCCGLALPGLHELLQHYEERHVQPQQFSDDESLLTSPVTPQTASPRSSVGPEGPATPPPSSFPYSPSEMKFNYPPYSAYQAPTFYNPEFPVSEPYGLPHVPSLVPEYDVMQGFDPLDHDSPAYSVPPSLVNKPLPAEKPRGLGITIPSIDTKTLTAGGIAGRKIKYGKDRKSKKDDELPEGQKRVKPFKCKVPGCTKAYLNSNGLRYHMQKGTCVLSGPAPPEDV</sequence>
<dbReference type="AlphaFoldDB" id="M5G3T2"/>
<feature type="compositionally biased region" description="Basic and acidic residues" evidence="6">
    <location>
        <begin position="260"/>
        <end position="277"/>
    </location>
</feature>
<gene>
    <name evidence="8" type="ORF">DACRYDRAFT_98671</name>
</gene>
<dbReference type="Proteomes" id="UP000030653">
    <property type="component" value="Unassembled WGS sequence"/>
</dbReference>
<dbReference type="InterPro" id="IPR051580">
    <property type="entry name" value="ZnF-Chromatin_assoc"/>
</dbReference>
<evidence type="ECO:0000256" key="2">
    <source>
        <dbReference type="ARBA" id="ARBA00022737"/>
    </source>
</evidence>
<name>M5G3T2_DACPD</name>
<dbReference type="RefSeq" id="XP_040631800.1">
    <property type="nucleotide sequence ID" value="XM_040777541.1"/>
</dbReference>